<feature type="domain" description="MotA/TolQ/ExbB proton channel" evidence="8">
    <location>
        <begin position="82"/>
        <end position="188"/>
    </location>
</feature>
<dbReference type="InterPro" id="IPR002898">
    <property type="entry name" value="MotA_ExbB_proton_chnl"/>
</dbReference>
<keyword evidence="6" id="KW-0813">Transport</keyword>
<evidence type="ECO:0000256" key="2">
    <source>
        <dbReference type="ARBA" id="ARBA00022475"/>
    </source>
</evidence>
<evidence type="ECO:0000256" key="1">
    <source>
        <dbReference type="ARBA" id="ARBA00004651"/>
    </source>
</evidence>
<evidence type="ECO:0000256" key="3">
    <source>
        <dbReference type="ARBA" id="ARBA00022692"/>
    </source>
</evidence>
<dbReference type="Pfam" id="PF01618">
    <property type="entry name" value="MotA_ExbB"/>
    <property type="match status" value="1"/>
</dbReference>
<proteinExistence type="inferred from homology"/>
<dbReference type="RefSeq" id="WP_155933104.1">
    <property type="nucleotide sequence ID" value="NZ_WODC01000003.1"/>
</dbReference>
<reference evidence="9 10" key="1">
    <citation type="submission" date="2019-11" db="EMBL/GenBank/DDBJ databases">
        <title>Pseudodesulfovibrio alkaliphilus, sp. nov., an alkaliphilic sulfate-reducing bacteria from mud volcano of Taman peninsula, Russia.</title>
        <authorList>
            <person name="Frolova A."/>
            <person name="Merkel A.Y."/>
            <person name="Slobodkin A.I."/>
        </authorList>
    </citation>
    <scope>NUCLEOTIDE SEQUENCE [LARGE SCALE GENOMIC DNA]</scope>
    <source>
        <strain evidence="9 10">F-1</strain>
    </source>
</reference>
<dbReference type="PANTHER" id="PTHR30625">
    <property type="entry name" value="PROTEIN TOLQ"/>
    <property type="match status" value="1"/>
</dbReference>
<dbReference type="InterPro" id="IPR050790">
    <property type="entry name" value="ExbB/TolQ_transport"/>
</dbReference>
<dbReference type="PANTHER" id="PTHR30625:SF11">
    <property type="entry name" value="MOTA_TOLQ_EXBB PROTON CHANNEL DOMAIN-CONTAINING PROTEIN"/>
    <property type="match status" value="1"/>
</dbReference>
<organism evidence="9 10">
    <name type="scientific">Pseudodesulfovibrio alkaliphilus</name>
    <dbReference type="NCBI Taxonomy" id="2661613"/>
    <lineage>
        <taxon>Bacteria</taxon>
        <taxon>Pseudomonadati</taxon>
        <taxon>Thermodesulfobacteriota</taxon>
        <taxon>Desulfovibrionia</taxon>
        <taxon>Desulfovibrionales</taxon>
        <taxon>Desulfovibrionaceae</taxon>
    </lineage>
</organism>
<comment type="similarity">
    <text evidence="6">Belongs to the exbB/tolQ family.</text>
</comment>
<evidence type="ECO:0000256" key="4">
    <source>
        <dbReference type="ARBA" id="ARBA00022989"/>
    </source>
</evidence>
<comment type="caution">
    <text evidence="9">The sequence shown here is derived from an EMBL/GenBank/DDBJ whole genome shotgun (WGS) entry which is preliminary data.</text>
</comment>
<evidence type="ECO:0000256" key="5">
    <source>
        <dbReference type="ARBA" id="ARBA00023136"/>
    </source>
</evidence>
<dbReference type="EMBL" id="WODC01000003">
    <property type="protein sequence ID" value="MUM77200.1"/>
    <property type="molecule type" value="Genomic_DNA"/>
</dbReference>
<feature type="transmembrane region" description="Helical" evidence="7">
    <location>
        <begin position="151"/>
        <end position="177"/>
    </location>
</feature>
<keyword evidence="3 7" id="KW-0812">Transmembrane</keyword>
<dbReference type="Proteomes" id="UP000461162">
    <property type="component" value="Unassembled WGS sequence"/>
</dbReference>
<dbReference type="AlphaFoldDB" id="A0A7K1KMD1"/>
<keyword evidence="4 7" id="KW-1133">Transmembrane helix</keyword>
<feature type="transmembrane region" description="Helical" evidence="7">
    <location>
        <begin position="108"/>
        <end position="131"/>
    </location>
</feature>
<keyword evidence="5 7" id="KW-0472">Membrane</keyword>
<gene>
    <name evidence="9" type="ORF">GKC30_06095</name>
</gene>
<keyword evidence="10" id="KW-1185">Reference proteome</keyword>
<dbReference type="GO" id="GO:0017038">
    <property type="term" value="P:protein import"/>
    <property type="evidence" value="ECO:0007669"/>
    <property type="project" value="TreeGrafter"/>
</dbReference>
<evidence type="ECO:0000313" key="10">
    <source>
        <dbReference type="Proteomes" id="UP000461162"/>
    </source>
</evidence>
<name>A0A7K1KMD1_9BACT</name>
<evidence type="ECO:0000259" key="8">
    <source>
        <dbReference type="Pfam" id="PF01618"/>
    </source>
</evidence>
<comment type="subcellular location">
    <subcellularLocation>
        <location evidence="1">Cell membrane</location>
        <topology evidence="1">Multi-pass membrane protein</topology>
    </subcellularLocation>
    <subcellularLocation>
        <location evidence="6">Membrane</location>
        <topology evidence="6">Multi-pass membrane protein</topology>
    </subcellularLocation>
</comment>
<feature type="transmembrane region" description="Helical" evidence="7">
    <location>
        <begin position="20"/>
        <end position="40"/>
    </location>
</feature>
<keyword evidence="2" id="KW-1003">Cell membrane</keyword>
<evidence type="ECO:0000256" key="6">
    <source>
        <dbReference type="RuleBase" id="RU004057"/>
    </source>
</evidence>
<accession>A0A7K1KMD1</accession>
<keyword evidence="6" id="KW-0653">Protein transport</keyword>
<evidence type="ECO:0000313" key="9">
    <source>
        <dbReference type="EMBL" id="MUM77200.1"/>
    </source>
</evidence>
<protein>
    <submittedName>
        <fullName evidence="9">MotA/TolQ/ExbB proton channel family protein</fullName>
    </submittedName>
</protein>
<evidence type="ECO:0000256" key="7">
    <source>
        <dbReference type="SAM" id="Phobius"/>
    </source>
</evidence>
<dbReference type="GO" id="GO:0005886">
    <property type="term" value="C:plasma membrane"/>
    <property type="evidence" value="ECO:0007669"/>
    <property type="project" value="UniProtKB-SubCell"/>
</dbReference>
<sequence length="199" mass="21927">MPQHDLMELAINHFQVGGSTMVPLTILSLLMWTLAIAKLIRFLRERLREATPEQCLEAFANGDGSRLARWQWDILCQFMRERCDDPDLNRKMLAALRAKQADMARRHIGTIILVAVIAPLLGLLGTVSGMITTFEAIAQFGTGNARALASGISAALITTQSGLVVAVPGLVLGCLLMRRAQKLGDRMELFCIRLLARTE</sequence>